<reference evidence="1" key="1">
    <citation type="submission" date="2016-01" db="EMBL/GenBank/DDBJ databases">
        <authorList>
            <person name="Peeters C."/>
        </authorList>
    </citation>
    <scope>NUCLEOTIDE SEQUENCE [LARGE SCALE GENOMIC DNA]</scope>
    <source>
        <strain evidence="1">LMG 29323</strain>
    </source>
</reference>
<accession>A0A157ZT62</accession>
<keyword evidence="2" id="KW-1185">Reference proteome</keyword>
<sequence>MADRVSKPVLVRLQDYLAITRICVRRRMEVSRTQARKAKQCSKTGGAVFRVSRTWRRMHRRLLRYYRGAPRKVALMKRFFSKKPVKRVASNLQFLDCCGQACQWHGRRRRIARSIEALFERLGSRLHLPCRVSNAFDGSRLLGLALSLSHVLCCRNSQTSFLLARLVECSSVTILRPTRIRQMTGGRH</sequence>
<dbReference type="EMBL" id="FCOE02000003">
    <property type="protein sequence ID" value="SAK48728.1"/>
    <property type="molecule type" value="Genomic_DNA"/>
</dbReference>
<protein>
    <submittedName>
        <fullName evidence="1">Uncharacterized protein</fullName>
    </submittedName>
</protein>
<comment type="caution">
    <text evidence="1">The sequence shown here is derived from an EMBL/GenBank/DDBJ whole genome shotgun (WGS) entry which is preliminary data.</text>
</comment>
<dbReference type="Proteomes" id="UP000054911">
    <property type="component" value="Unassembled WGS sequence"/>
</dbReference>
<proteinExistence type="predicted"/>
<name>A0A157ZT62_9BURK</name>
<gene>
    <name evidence="1" type="ORF">AWB80_01259</name>
</gene>
<evidence type="ECO:0000313" key="2">
    <source>
        <dbReference type="Proteomes" id="UP000054911"/>
    </source>
</evidence>
<evidence type="ECO:0000313" key="1">
    <source>
        <dbReference type="EMBL" id="SAK48728.1"/>
    </source>
</evidence>
<dbReference type="STRING" id="1777141.AWB80_01259"/>
<dbReference type="AlphaFoldDB" id="A0A157ZT62"/>
<organism evidence="1 2">
    <name type="scientific">Caballeronia pedi</name>
    <dbReference type="NCBI Taxonomy" id="1777141"/>
    <lineage>
        <taxon>Bacteria</taxon>
        <taxon>Pseudomonadati</taxon>
        <taxon>Pseudomonadota</taxon>
        <taxon>Betaproteobacteria</taxon>
        <taxon>Burkholderiales</taxon>
        <taxon>Burkholderiaceae</taxon>
        <taxon>Caballeronia</taxon>
    </lineage>
</organism>